<evidence type="ECO:0000256" key="1">
    <source>
        <dbReference type="ARBA" id="ARBA00022491"/>
    </source>
</evidence>
<evidence type="ECO:0000313" key="8">
    <source>
        <dbReference type="Proteomes" id="UP001220377"/>
    </source>
</evidence>
<keyword evidence="2" id="KW-0805">Transcription regulation</keyword>
<dbReference type="InterPro" id="IPR004111">
    <property type="entry name" value="Repressor_TetR_C"/>
</dbReference>
<name>A0ABY7WVJ6_9LACO</name>
<dbReference type="PANTHER" id="PTHR30055">
    <property type="entry name" value="HTH-TYPE TRANSCRIPTIONAL REGULATOR RUTR"/>
    <property type="match status" value="1"/>
</dbReference>
<evidence type="ECO:0000256" key="3">
    <source>
        <dbReference type="ARBA" id="ARBA00023125"/>
    </source>
</evidence>
<evidence type="ECO:0000259" key="6">
    <source>
        <dbReference type="PROSITE" id="PS50977"/>
    </source>
</evidence>
<keyword evidence="4" id="KW-0804">Transcription</keyword>
<dbReference type="InterPro" id="IPR036271">
    <property type="entry name" value="Tet_transcr_reg_TetR-rel_C_sf"/>
</dbReference>
<dbReference type="InterPro" id="IPR003012">
    <property type="entry name" value="Tet_transcr_reg_TetR"/>
</dbReference>
<dbReference type="InterPro" id="IPR001647">
    <property type="entry name" value="HTH_TetR"/>
</dbReference>
<dbReference type="Pfam" id="PF02909">
    <property type="entry name" value="TetR_C_1"/>
    <property type="match status" value="1"/>
</dbReference>
<protein>
    <submittedName>
        <fullName evidence="7">TetR/AcrR family transcriptional regulator C-terminal domain-containing protein</fullName>
    </submittedName>
</protein>
<evidence type="ECO:0000313" key="7">
    <source>
        <dbReference type="EMBL" id="WDF83809.1"/>
    </source>
</evidence>
<gene>
    <name evidence="7" type="ORF">PQ472_03040</name>
</gene>
<keyword evidence="8" id="KW-1185">Reference proteome</keyword>
<evidence type="ECO:0000256" key="4">
    <source>
        <dbReference type="ARBA" id="ARBA00023163"/>
    </source>
</evidence>
<keyword evidence="1" id="KW-0678">Repressor</keyword>
<dbReference type="Proteomes" id="UP001220377">
    <property type="component" value="Chromosome"/>
</dbReference>
<proteinExistence type="predicted"/>
<dbReference type="PRINTS" id="PR00455">
    <property type="entry name" value="HTHTETR"/>
</dbReference>
<dbReference type="Pfam" id="PF00440">
    <property type="entry name" value="TetR_N"/>
    <property type="match status" value="1"/>
</dbReference>
<sequence length="197" mass="22217">MTTAAWSILAESGTAGLSMRKLADKIGIKASTLYWHFPNKAAVLTSLINEVTEEAVVKFPTQGDWQDRLLQSGLVLSRALRERPYSAELMMSLPPRAHGHLQLIDKLLEIVDPLALTDEEKFYAVSIYLDYVLTFERDFLIQQQTQDNSTPHHKEIEFPTLQRIYGEGLFHTTGTTSMLTWGLSTIIAGINEKQHTD</sequence>
<accession>A0ABY7WVJ6</accession>
<dbReference type="SUPFAM" id="SSF48498">
    <property type="entry name" value="Tetracyclin repressor-like, C-terminal domain"/>
    <property type="match status" value="1"/>
</dbReference>
<keyword evidence="3 5" id="KW-0238">DNA-binding</keyword>
<evidence type="ECO:0000256" key="2">
    <source>
        <dbReference type="ARBA" id="ARBA00023015"/>
    </source>
</evidence>
<dbReference type="Gene3D" id="1.10.10.60">
    <property type="entry name" value="Homeodomain-like"/>
    <property type="match status" value="1"/>
</dbReference>
<dbReference type="PROSITE" id="PS50977">
    <property type="entry name" value="HTH_TETR_2"/>
    <property type="match status" value="1"/>
</dbReference>
<dbReference type="Gene3D" id="1.10.357.10">
    <property type="entry name" value="Tetracycline Repressor, domain 2"/>
    <property type="match status" value="1"/>
</dbReference>
<dbReference type="InterPro" id="IPR050109">
    <property type="entry name" value="HTH-type_TetR-like_transc_reg"/>
</dbReference>
<dbReference type="PANTHER" id="PTHR30055:SF151">
    <property type="entry name" value="TRANSCRIPTIONAL REGULATORY PROTEIN"/>
    <property type="match status" value="1"/>
</dbReference>
<dbReference type="PRINTS" id="PR00400">
    <property type="entry name" value="TETREPRESSOR"/>
</dbReference>
<reference evidence="7 8" key="1">
    <citation type="submission" date="2023-02" db="EMBL/GenBank/DDBJ databases">
        <title>Genome sequence of Lacticaseibacillus sp. KACC 23028.</title>
        <authorList>
            <person name="Kim S."/>
            <person name="Heo J."/>
            <person name="Kwon S.-W."/>
        </authorList>
    </citation>
    <scope>NUCLEOTIDE SEQUENCE [LARGE SCALE GENOMIC DNA]</scope>
    <source>
        <strain evidence="7 8">KACC 23028</strain>
    </source>
</reference>
<feature type="domain" description="HTH tetR-type" evidence="6">
    <location>
        <begin position="1"/>
        <end position="55"/>
    </location>
</feature>
<dbReference type="SUPFAM" id="SSF46689">
    <property type="entry name" value="Homeodomain-like"/>
    <property type="match status" value="1"/>
</dbReference>
<organism evidence="7 8">
    <name type="scientific">Lacticaseibacillus pabuli</name>
    <dbReference type="NCBI Taxonomy" id="3025672"/>
    <lineage>
        <taxon>Bacteria</taxon>
        <taxon>Bacillati</taxon>
        <taxon>Bacillota</taxon>
        <taxon>Bacilli</taxon>
        <taxon>Lactobacillales</taxon>
        <taxon>Lactobacillaceae</taxon>
        <taxon>Lacticaseibacillus</taxon>
    </lineage>
</organism>
<dbReference type="EMBL" id="CP117884">
    <property type="protein sequence ID" value="WDF83809.1"/>
    <property type="molecule type" value="Genomic_DNA"/>
</dbReference>
<feature type="DNA-binding region" description="H-T-H motif" evidence="5">
    <location>
        <begin position="18"/>
        <end position="37"/>
    </location>
</feature>
<dbReference type="InterPro" id="IPR009057">
    <property type="entry name" value="Homeodomain-like_sf"/>
</dbReference>
<evidence type="ECO:0000256" key="5">
    <source>
        <dbReference type="PROSITE-ProRule" id="PRU00335"/>
    </source>
</evidence>